<dbReference type="Proteomes" id="UP000190274">
    <property type="component" value="Chromosome A"/>
</dbReference>
<dbReference type="PANTHER" id="PTHR28020:SF1">
    <property type="entry name" value="YAP1-BINDING PROTEIN 1-RELATED"/>
    <property type="match status" value="1"/>
</dbReference>
<name>A0A1G4IN97_9SACH</name>
<dbReference type="PANTHER" id="PTHR28020">
    <property type="entry name" value="YAP1-BINDING PROTEIN 1-RELATED"/>
    <property type="match status" value="1"/>
</dbReference>
<dbReference type="InterPro" id="IPR013877">
    <property type="entry name" value="YAP-bd/ALF4/Glomulin"/>
</dbReference>
<reference evidence="2 3" key="1">
    <citation type="submission" date="2016-03" db="EMBL/GenBank/DDBJ databases">
        <authorList>
            <person name="Devillers H."/>
        </authorList>
    </citation>
    <scope>NUCLEOTIDE SEQUENCE [LARGE SCALE GENOMIC DNA]</scope>
    <source>
        <strain evidence="2">CBS 10888</strain>
    </source>
</reference>
<feature type="compositionally biased region" description="Basic and acidic residues" evidence="1">
    <location>
        <begin position="164"/>
        <end position="176"/>
    </location>
</feature>
<gene>
    <name evidence="2" type="ORF">LADA_0A03840G</name>
</gene>
<dbReference type="STRING" id="1266660.A0A1G4IN97"/>
<evidence type="ECO:0000313" key="2">
    <source>
        <dbReference type="EMBL" id="SCU78101.1"/>
    </source>
</evidence>
<evidence type="ECO:0000256" key="1">
    <source>
        <dbReference type="SAM" id="MobiDB-lite"/>
    </source>
</evidence>
<accession>A0A1G4IN97</accession>
<feature type="compositionally biased region" description="Acidic residues" evidence="1">
    <location>
        <begin position="141"/>
        <end position="155"/>
    </location>
</feature>
<dbReference type="Pfam" id="PF08568">
    <property type="entry name" value="Kinetochor_Ybp2"/>
    <property type="match status" value="1"/>
</dbReference>
<organism evidence="2 3">
    <name type="scientific">Lachancea dasiensis</name>
    <dbReference type="NCBI Taxonomy" id="1072105"/>
    <lineage>
        <taxon>Eukaryota</taxon>
        <taxon>Fungi</taxon>
        <taxon>Dikarya</taxon>
        <taxon>Ascomycota</taxon>
        <taxon>Saccharomycotina</taxon>
        <taxon>Saccharomycetes</taxon>
        <taxon>Saccharomycetales</taxon>
        <taxon>Saccharomycetaceae</taxon>
        <taxon>Lachancea</taxon>
    </lineage>
</organism>
<dbReference type="GO" id="GO:0034599">
    <property type="term" value="P:cellular response to oxidative stress"/>
    <property type="evidence" value="ECO:0007669"/>
    <property type="project" value="InterPro"/>
</dbReference>
<dbReference type="GO" id="GO:0005737">
    <property type="term" value="C:cytoplasm"/>
    <property type="evidence" value="ECO:0007669"/>
    <property type="project" value="TreeGrafter"/>
</dbReference>
<dbReference type="OrthoDB" id="5396786at2759"/>
<keyword evidence="3" id="KW-1185">Reference proteome</keyword>
<protein>
    <submittedName>
        <fullName evidence="2">LADA_0A03840g1_1</fullName>
    </submittedName>
</protein>
<dbReference type="InterPro" id="IPR040347">
    <property type="entry name" value="YBP1/2"/>
</dbReference>
<sequence length="691" mass="79024">MVDPDHSLSKKLEQAFIDYEDDKDALSLVTVIDLYGSEINKEGTIKEKARFLETILTNLKSSSSVIESIGWDLPKMLINFLVMKNVDLDQPLSHNVLVSTTLKCFNEIALRGNAKECFLTGCELLGGLQLETFEKGHSGSSDDETEEEEAAESETDGTVSSETFQEHVSVEEKPSTEESQLPNLLREPEEFALELQLHALMELVNTTLKRIHTCYPSRFLATAVGAILSFVKFNGPKIDDVPFILRRVYNFCRTYIPPQSQEEVTEKLSSEEHLKLMEDEEALERRLLQCLLTHALGQAVRERTIMSSPQYFFDLKKADSSRLDYDQRRDLREAVSRFHQLAYSFDIDVEKEFRALCIEESKSIYNSLPNDSEFVNEAAKNGITQLIYQLSYTYGVQKRLNEKNLALDPHGILAIATFHYEETGQVLCTDVRVDEAIYMYLRFFTPEVMSQTERHRYAVDCCQFWLWRAVTSASCQKNQEILRLMPGYLLSTFLQILLLKAFHETLDVVRMVAFTFITRMMCLIPEGVSFEFVKDTLLNCPFSDLKCCVLGILKDLMLNTRYSVTDVTEKLSTFKVSSDTQEEPAQGKPALPPRSYIIISEDRMASVHSLAMMSFEETITSPVKANLRLTLRYLNFFISLRLKWDYVLLCEIEKKVSEVVEKLGDDSQPELGFIEIANNSLLSYLREKKAG</sequence>
<feature type="region of interest" description="Disordered" evidence="1">
    <location>
        <begin position="135"/>
        <end position="182"/>
    </location>
</feature>
<dbReference type="EMBL" id="LT598460">
    <property type="protein sequence ID" value="SCU78101.1"/>
    <property type="molecule type" value="Genomic_DNA"/>
</dbReference>
<dbReference type="AlphaFoldDB" id="A0A1G4IN97"/>
<evidence type="ECO:0000313" key="3">
    <source>
        <dbReference type="Proteomes" id="UP000190274"/>
    </source>
</evidence>
<proteinExistence type="predicted"/>